<dbReference type="PANTHER" id="PTHR32305">
    <property type="match status" value="1"/>
</dbReference>
<dbReference type="RefSeq" id="WP_161057143.1">
    <property type="nucleotide sequence ID" value="NZ_WWCT01000022.1"/>
</dbReference>
<dbReference type="EMBL" id="WWCT01000022">
    <property type="protein sequence ID" value="MYN29378.1"/>
    <property type="molecule type" value="Genomic_DNA"/>
</dbReference>
<evidence type="ECO:0000259" key="4">
    <source>
        <dbReference type="Pfam" id="PF20148"/>
    </source>
</evidence>
<evidence type="ECO:0000259" key="5">
    <source>
        <dbReference type="Pfam" id="PF25023"/>
    </source>
</evidence>
<feature type="region of interest" description="Disordered" evidence="2">
    <location>
        <begin position="293"/>
        <end position="352"/>
    </location>
</feature>
<dbReference type="NCBIfam" id="TIGR01643">
    <property type="entry name" value="YD_repeat_2x"/>
    <property type="match status" value="8"/>
</dbReference>
<reference evidence="6 7" key="1">
    <citation type="submission" date="2019-12" db="EMBL/GenBank/DDBJ databases">
        <title>Novel species isolated from a subtropical stream in China.</title>
        <authorList>
            <person name="Lu H."/>
        </authorList>
    </citation>
    <scope>NUCLEOTIDE SEQUENCE [LARGE SCALE GENOMIC DNA]</scope>
    <source>
        <strain evidence="6 7">CY42W</strain>
    </source>
</reference>
<evidence type="ECO:0000256" key="2">
    <source>
        <dbReference type="SAM" id="MobiDB-lite"/>
    </source>
</evidence>
<dbReference type="InterPro" id="IPR001826">
    <property type="entry name" value="RHS"/>
</dbReference>
<feature type="domain" description="Teneurin-like YD-shell" evidence="5">
    <location>
        <begin position="706"/>
        <end position="855"/>
    </location>
</feature>
<gene>
    <name evidence="6" type="ORF">GTP69_23540</name>
</gene>
<evidence type="ECO:0000256" key="1">
    <source>
        <dbReference type="ARBA" id="ARBA00022737"/>
    </source>
</evidence>
<evidence type="ECO:0000313" key="6">
    <source>
        <dbReference type="EMBL" id="MYN29378.1"/>
    </source>
</evidence>
<dbReference type="SUPFAM" id="SSF69322">
    <property type="entry name" value="Tricorn protease domain 2"/>
    <property type="match status" value="1"/>
</dbReference>
<dbReference type="Pfam" id="PF05593">
    <property type="entry name" value="RHS_repeat"/>
    <property type="match status" value="2"/>
</dbReference>
<comment type="caution">
    <text evidence="6">The sequence shown here is derived from an EMBL/GenBank/DDBJ whole genome shotgun (WGS) entry which is preliminary data.</text>
</comment>
<keyword evidence="1" id="KW-0677">Repeat</keyword>
<proteinExistence type="predicted"/>
<sequence length="1709" mass="188297">MAKETATQSKRFYCVSLLPDICKTPIGPATPPIPYSIIGEFSEATNVSPNVKSLGEPVILFQRSTIPRVKGDEPGTAGGIKSGTCGKSVETKTRSATLRANGTATVQEGCEVWMNNRNTIGKIYERGGATPRTRLQQIDALIGEAVTAGTAQVREVLKPIAKQYRDDISAPLHQVGSEAMTRGGQLLAGSAVVGVAGIGVGATGIGLPAAAAMEAAATTGGAIGTGLVVRGAAVEISATVLDQAADFVLTGKTPGMVDALVGAGTQLLERAAMARFGGMGQWMMKKLPSLGKLWKHKPGVGKKQSPPPARPPDKPSGGKSKGARKEPKSDKPSDCCPKNAAPAGKPVSGRKPVHFGTGEEVLYQTDFVLEGPSPLAWTRCYRSGSEHEDWGLLGARWASPFTSALLLTARGIVYVEDSGRGIRLPLLEVGQSIDRRDEGFVLIRETADSFELTWRDGSRDTFARDACREHSWLPHGYDGVNAMLEPGEAMRAERFSLRRSAGRDGNGVFIESFRDVQPGCLLLRVRQNDGQMLEAMREQTLTPLHEPRIGQVDEVRPDGKRICRVRYVYEAEAAILTEAPSALPERFNLVSQTNIAGHARHYRYRHHLLQSCTSYSGFRHILSWVSLEELRARWRGDNVQDGIEKMLFPITLDNSYQARATMTAGEDGSDALQLDYPSMDATRVTDAVGDVLEYTFDKNWLAVEVRRINLDGTSVSLGRRQWDRDGMLTAEINAAGNSTRYTYDAAGNLTSSIDALGRISRIDYDEDNQPIALTDPLGHTSRLRYDASGRITTYVDALGCVTEYLYDGAGRLTQVRDAKGGIKRLDYNPVGRLIAYTDCSGNRSEYRYDAENRLSEAIDARQQKIRYEYDLLGRVLRVTRADGTGDAYAYDADGNLLTHTDALGHSTTYHYNGQGLPLSRTDALGQTLGYRYDASLRLVELINGNDERYLLKYSSDGWLAAETGFDGKTTRYSYDSVGQLTASDCLGQHVALLRDVCGQLLVKQTGSGVTRFAYDAGGRLTAVAAPHAEQRFVYDALGQLVEERTAYYLKQAVIATGPRVADVSFMMTHAYDELGNRIQTILPNGRRLDILRYGAGHWHGTLWQGQQLVAIERDTLHRETVRRIGSGVRPLRAERRYDPQSRLSSITLRNSDNEDAPPLRERYFSYDPVGNLLSIEHGDRASLDNPGTYRYTYDPIGQLLSAVQPGLTEIFAFDPAGNLIEAPSAAKVASSETSSHVEHNLLKSYQGYRYSYDEQGNVVSKRPDNGKPRTSARELELAYDDENRLIRSGCRDAGTRSVTSYLYDAFSRRIAKTVIRESWFGDQNPEMDMPAQTEEHAVRFVWDGDTMVQELRDDGTVTYVYEPETFVPLARVESKESLLGKAGGDFVVEQFVHIWPVDDWLPPSQRENQQEGTRSASDILRCRSGWQQCVADAEVKAAVDSVAHYNCDHLGTPRELVDTSGKLLWSGRFQAWGKILPWDVANLSRSATRSPIDQPIRFQGQYEDSETGLHYNRYRFYDPHSARFVGQDPIGLIGGENVYAYSGNPIGATDPLGLSKCSKNSACNPCDGRDPSAVARSWQGPKNHPYIGQDNYINTVLKKGTVLYTLYPHGPAPGNYFVKGSTVLAADGARDFNDSVQVAHKENYDKPDVTMREMRRKLHVYILGQDVCMAKGKALNNPSLGAGGETQFFIESRDKKYLIDTGRILSWKK</sequence>
<dbReference type="Pfam" id="PF13665">
    <property type="entry name" value="Tox-PAAR-like"/>
    <property type="match status" value="1"/>
</dbReference>
<dbReference type="Proteomes" id="UP000642144">
    <property type="component" value="Unassembled WGS sequence"/>
</dbReference>
<dbReference type="Pfam" id="PF25023">
    <property type="entry name" value="TEN_YD-shell"/>
    <property type="match status" value="1"/>
</dbReference>
<dbReference type="InterPro" id="IPR045351">
    <property type="entry name" value="DUF6531"/>
</dbReference>
<dbReference type="NCBIfam" id="TIGR03696">
    <property type="entry name" value="Rhs_assc_core"/>
    <property type="match status" value="1"/>
</dbReference>
<dbReference type="Pfam" id="PF03527">
    <property type="entry name" value="RHS"/>
    <property type="match status" value="1"/>
</dbReference>
<feature type="domain" description="RHS protein conserved region" evidence="3">
    <location>
        <begin position="1442"/>
        <end position="1476"/>
    </location>
</feature>
<dbReference type="InterPro" id="IPR050708">
    <property type="entry name" value="T6SS_VgrG/RHS"/>
</dbReference>
<protein>
    <submittedName>
        <fullName evidence="6">DUF4150 domain-containing protein</fullName>
    </submittedName>
</protein>
<organism evidence="6 7">
    <name type="scientific">Duganella levis</name>
    <dbReference type="NCBI Taxonomy" id="2692169"/>
    <lineage>
        <taxon>Bacteria</taxon>
        <taxon>Pseudomonadati</taxon>
        <taxon>Pseudomonadota</taxon>
        <taxon>Betaproteobacteria</taxon>
        <taxon>Burkholderiales</taxon>
        <taxon>Oxalobacteraceae</taxon>
        <taxon>Telluria group</taxon>
        <taxon>Duganella</taxon>
    </lineage>
</organism>
<dbReference type="Pfam" id="PF20148">
    <property type="entry name" value="DUF6531"/>
    <property type="match status" value="1"/>
</dbReference>
<evidence type="ECO:0000259" key="3">
    <source>
        <dbReference type="Pfam" id="PF03527"/>
    </source>
</evidence>
<name>A0ABW9W5Z2_9BURK</name>
<dbReference type="InterPro" id="IPR031325">
    <property type="entry name" value="RHS_repeat"/>
</dbReference>
<accession>A0ABW9W5Z2</accession>
<dbReference type="InterPro" id="IPR056823">
    <property type="entry name" value="TEN-like_YD-shell"/>
</dbReference>
<dbReference type="Gene3D" id="2.180.10.10">
    <property type="entry name" value="RHS repeat-associated core"/>
    <property type="match status" value="2"/>
</dbReference>
<evidence type="ECO:0000313" key="7">
    <source>
        <dbReference type="Proteomes" id="UP000642144"/>
    </source>
</evidence>
<dbReference type="PANTHER" id="PTHR32305:SF15">
    <property type="entry name" value="PROTEIN RHSA-RELATED"/>
    <property type="match status" value="1"/>
</dbReference>
<feature type="compositionally biased region" description="Basic and acidic residues" evidence="2">
    <location>
        <begin position="323"/>
        <end position="333"/>
    </location>
</feature>
<feature type="domain" description="DUF6531" evidence="4">
    <location>
        <begin position="351"/>
        <end position="423"/>
    </location>
</feature>
<dbReference type="InterPro" id="IPR022385">
    <property type="entry name" value="Rhs_assc_core"/>
</dbReference>
<keyword evidence="7" id="KW-1185">Reference proteome</keyword>
<dbReference type="InterPro" id="IPR006530">
    <property type="entry name" value="YD"/>
</dbReference>